<dbReference type="Gene3D" id="1.20.58.430">
    <property type="entry name" value="Type IV secretion system, VirB5-domain"/>
    <property type="match status" value="1"/>
</dbReference>
<feature type="signal peptide" evidence="1">
    <location>
        <begin position="1"/>
        <end position="28"/>
    </location>
</feature>
<sequence>MRQSLHAAISGTALTLIAAAATPSTVLAQDVVTPATEPTVTAPTKPDDADESFDENAIQQLMKIVQLSRYIGGGIGQIFASLQTQQEMLESIRDAQTGPKDFPDLGEDTGREGGLGLKEMADGAMGGAVEGPEAMVAAFEKFRENYYLEDAFALQDDELPSKKMVARLSSQGAIAASTAEASYKRANAGMERLDGYATALAASEDLKTSIDINTRVMIEVAQQINETLRTQAALASVAGGFFMMLGGEVGQDDTFIDMKTFNR</sequence>
<evidence type="ECO:0000256" key="1">
    <source>
        <dbReference type="SAM" id="SignalP"/>
    </source>
</evidence>
<protein>
    <submittedName>
        <fullName evidence="2">Uncharacterized protein</fullName>
    </submittedName>
</protein>
<comment type="caution">
    <text evidence="2">The sequence shown here is derived from an EMBL/GenBank/DDBJ whole genome shotgun (WGS) entry which is preliminary data.</text>
</comment>
<feature type="chain" id="PRO_5018247844" evidence="1">
    <location>
        <begin position="29"/>
        <end position="263"/>
    </location>
</feature>
<accession>A0A3L7J732</accession>
<dbReference type="Pfam" id="PF07996">
    <property type="entry name" value="T4SS"/>
    <property type="match status" value="1"/>
</dbReference>
<dbReference type="RefSeq" id="WP_121646668.1">
    <property type="nucleotide sequence ID" value="NZ_RCWN01000002.1"/>
</dbReference>
<dbReference type="AlphaFoldDB" id="A0A3L7J732"/>
<dbReference type="InterPro" id="IPR023220">
    <property type="entry name" value="T4SS_VirB5-domain"/>
</dbReference>
<evidence type="ECO:0000313" key="3">
    <source>
        <dbReference type="Proteomes" id="UP000281094"/>
    </source>
</evidence>
<keyword evidence="1" id="KW-0732">Signal</keyword>
<evidence type="ECO:0000313" key="2">
    <source>
        <dbReference type="EMBL" id="RLQ85251.1"/>
    </source>
</evidence>
<dbReference type="EMBL" id="RCWN01000002">
    <property type="protein sequence ID" value="RLQ85251.1"/>
    <property type="molecule type" value="Genomic_DNA"/>
</dbReference>
<reference evidence="2 3" key="1">
    <citation type="submission" date="2018-10" db="EMBL/GenBank/DDBJ databases">
        <title>Notoacmeibacter sp. M2BS9Y-3-1, whole genome shotgun sequence.</title>
        <authorList>
            <person name="Tuo L."/>
        </authorList>
    </citation>
    <scope>NUCLEOTIDE SEQUENCE [LARGE SCALE GENOMIC DNA]</scope>
    <source>
        <strain evidence="2 3">M2BS9Y-3-1</strain>
    </source>
</reference>
<organism evidence="2 3">
    <name type="scientific">Notoacmeibacter ruber</name>
    <dbReference type="NCBI Taxonomy" id="2670375"/>
    <lineage>
        <taxon>Bacteria</taxon>
        <taxon>Pseudomonadati</taxon>
        <taxon>Pseudomonadota</taxon>
        <taxon>Alphaproteobacteria</taxon>
        <taxon>Hyphomicrobiales</taxon>
        <taxon>Notoacmeibacteraceae</taxon>
        <taxon>Notoacmeibacter</taxon>
    </lineage>
</organism>
<gene>
    <name evidence="2" type="ORF">D8780_14920</name>
</gene>
<dbReference type="SUPFAM" id="SSF101082">
    <property type="entry name" value="Typo IV secretion system protein TraC"/>
    <property type="match status" value="1"/>
</dbReference>
<dbReference type="InterPro" id="IPR014158">
    <property type="entry name" value="T4SS_VirB5"/>
</dbReference>
<dbReference type="Proteomes" id="UP000281094">
    <property type="component" value="Unassembled WGS sequence"/>
</dbReference>
<keyword evidence="3" id="KW-1185">Reference proteome</keyword>
<proteinExistence type="predicted"/>
<name>A0A3L7J732_9HYPH</name>